<dbReference type="OrthoDB" id="5954810at2"/>
<dbReference type="Pfam" id="PF14341">
    <property type="entry name" value="PilX_N"/>
    <property type="match status" value="1"/>
</dbReference>
<dbReference type="InterPro" id="IPR025746">
    <property type="entry name" value="PilX_N_dom"/>
</dbReference>
<reference evidence="3 4" key="1">
    <citation type="submission" date="2018-05" db="EMBL/GenBank/DDBJ databases">
        <title>Draft genome sequence of Rhodanobacter denitrificans Yn1 isolated from gold copper mine.</title>
        <authorList>
            <person name="Yang N."/>
            <person name="Mazhar H.S."/>
            <person name="Rensing C."/>
        </authorList>
    </citation>
    <scope>NUCLEOTIDE SEQUENCE [LARGE SCALE GENOMIC DNA]</scope>
    <source>
        <strain evidence="3 4">Yn1</strain>
    </source>
</reference>
<proteinExistence type="predicted"/>
<keyword evidence="4" id="KW-1185">Reference proteome</keyword>
<evidence type="ECO:0000256" key="1">
    <source>
        <dbReference type="SAM" id="Phobius"/>
    </source>
</evidence>
<evidence type="ECO:0000313" key="3">
    <source>
        <dbReference type="EMBL" id="RCS31382.1"/>
    </source>
</evidence>
<feature type="domain" description="Type 4 fimbrial biogenesis protein PilX N-terminal" evidence="2">
    <location>
        <begin position="11"/>
        <end position="59"/>
    </location>
</feature>
<evidence type="ECO:0000259" key="2">
    <source>
        <dbReference type="Pfam" id="PF14341"/>
    </source>
</evidence>
<dbReference type="EMBL" id="QFWQ01000002">
    <property type="protein sequence ID" value="RCS31382.1"/>
    <property type="molecule type" value="Genomic_DNA"/>
</dbReference>
<dbReference type="Proteomes" id="UP000252387">
    <property type="component" value="Unassembled WGS sequence"/>
</dbReference>
<sequence>MKTSPSRASQRGFTLVMTLIFLVIFMLFAISMVSSSMINTKVAANQQYRLEAGTVAQQGIEQVMSQPFIRVPITAITPVAVDVNGDGITDFTAQVAPPACLDSKVIPNASLPLGDVCKVPNNPNGNLILPGPSSSVAPPPTAPSMCSATDWDIQSSVADPNNTAVAVTVHQGASVQVPIGTPCPY</sequence>
<dbReference type="RefSeq" id="WP_114340567.1">
    <property type="nucleotide sequence ID" value="NZ_QFWQ01000002.1"/>
</dbReference>
<gene>
    <name evidence="3" type="ORF">DEO45_01515</name>
</gene>
<accession>A0A368KHK0</accession>
<keyword evidence="1" id="KW-0472">Membrane</keyword>
<comment type="caution">
    <text evidence="3">The sequence shown here is derived from an EMBL/GenBank/DDBJ whole genome shotgun (WGS) entry which is preliminary data.</text>
</comment>
<dbReference type="AlphaFoldDB" id="A0A368KHK0"/>
<keyword evidence="1" id="KW-1133">Transmembrane helix</keyword>
<feature type="transmembrane region" description="Helical" evidence="1">
    <location>
        <begin position="12"/>
        <end position="33"/>
    </location>
</feature>
<organism evidence="3 4">
    <name type="scientific">Rhodanobacter denitrificans</name>
    <dbReference type="NCBI Taxonomy" id="666685"/>
    <lineage>
        <taxon>Bacteria</taxon>
        <taxon>Pseudomonadati</taxon>
        <taxon>Pseudomonadota</taxon>
        <taxon>Gammaproteobacteria</taxon>
        <taxon>Lysobacterales</taxon>
        <taxon>Rhodanobacteraceae</taxon>
        <taxon>Rhodanobacter</taxon>
    </lineage>
</organism>
<name>A0A368KHK0_9GAMM</name>
<keyword evidence="1" id="KW-0812">Transmembrane</keyword>
<evidence type="ECO:0000313" key="4">
    <source>
        <dbReference type="Proteomes" id="UP000252387"/>
    </source>
</evidence>
<protein>
    <recommendedName>
        <fullName evidence="2">Type 4 fimbrial biogenesis protein PilX N-terminal domain-containing protein</fullName>
    </recommendedName>
</protein>